<accession>A0A0E9TP90</accession>
<dbReference type="EMBL" id="GBXM01053191">
    <property type="protein sequence ID" value="JAH55386.1"/>
    <property type="molecule type" value="Transcribed_RNA"/>
</dbReference>
<protein>
    <submittedName>
        <fullName evidence="1">Uncharacterized protein</fullName>
    </submittedName>
</protein>
<organism evidence="1">
    <name type="scientific">Anguilla anguilla</name>
    <name type="common">European freshwater eel</name>
    <name type="synonym">Muraena anguilla</name>
    <dbReference type="NCBI Taxonomy" id="7936"/>
    <lineage>
        <taxon>Eukaryota</taxon>
        <taxon>Metazoa</taxon>
        <taxon>Chordata</taxon>
        <taxon>Craniata</taxon>
        <taxon>Vertebrata</taxon>
        <taxon>Euteleostomi</taxon>
        <taxon>Actinopterygii</taxon>
        <taxon>Neopterygii</taxon>
        <taxon>Teleostei</taxon>
        <taxon>Anguilliformes</taxon>
        <taxon>Anguillidae</taxon>
        <taxon>Anguilla</taxon>
    </lineage>
</organism>
<name>A0A0E9TP90_ANGAN</name>
<proteinExistence type="predicted"/>
<reference evidence="1" key="2">
    <citation type="journal article" date="2015" name="Fish Shellfish Immunol.">
        <title>Early steps in the European eel (Anguilla anguilla)-Vibrio vulnificus interaction in the gills: Role of the RtxA13 toxin.</title>
        <authorList>
            <person name="Callol A."/>
            <person name="Pajuelo D."/>
            <person name="Ebbesson L."/>
            <person name="Teles M."/>
            <person name="MacKenzie S."/>
            <person name="Amaro C."/>
        </authorList>
    </citation>
    <scope>NUCLEOTIDE SEQUENCE</scope>
</reference>
<dbReference type="AlphaFoldDB" id="A0A0E9TP90"/>
<evidence type="ECO:0000313" key="1">
    <source>
        <dbReference type="EMBL" id="JAH55386.1"/>
    </source>
</evidence>
<reference evidence="1" key="1">
    <citation type="submission" date="2014-11" db="EMBL/GenBank/DDBJ databases">
        <authorList>
            <person name="Amaro Gonzalez C."/>
        </authorList>
    </citation>
    <scope>NUCLEOTIDE SEQUENCE</scope>
</reference>
<sequence length="26" mass="2837">MIGKDPESQGTQTGVFLHIETALYNS</sequence>